<dbReference type="Proteomes" id="UP001422759">
    <property type="component" value="Unassembled WGS sequence"/>
</dbReference>
<accession>A0ABP5LDE5</accession>
<dbReference type="RefSeq" id="WP_344465783.1">
    <property type="nucleotide sequence ID" value="NZ_BAAANT010000017.1"/>
</dbReference>
<gene>
    <name evidence="2" type="ORF">GCM10009760_34220</name>
</gene>
<proteinExistence type="predicted"/>
<comment type="caution">
    <text evidence="2">The sequence shown here is derived from an EMBL/GenBank/DDBJ whole genome shotgun (WGS) entry which is preliminary data.</text>
</comment>
<evidence type="ECO:0000313" key="3">
    <source>
        <dbReference type="Proteomes" id="UP001422759"/>
    </source>
</evidence>
<evidence type="ECO:0000256" key="1">
    <source>
        <dbReference type="SAM" id="SignalP"/>
    </source>
</evidence>
<organism evidence="2 3">
    <name type="scientific">Kitasatospora kazusensis</name>
    <dbReference type="NCBI Taxonomy" id="407974"/>
    <lineage>
        <taxon>Bacteria</taxon>
        <taxon>Bacillati</taxon>
        <taxon>Actinomycetota</taxon>
        <taxon>Actinomycetes</taxon>
        <taxon>Kitasatosporales</taxon>
        <taxon>Streptomycetaceae</taxon>
        <taxon>Kitasatospora</taxon>
    </lineage>
</organism>
<evidence type="ECO:0000313" key="2">
    <source>
        <dbReference type="EMBL" id="GAA2145497.1"/>
    </source>
</evidence>
<name>A0ABP5LDE5_9ACTN</name>
<protein>
    <recommendedName>
        <fullName evidence="4">Small secreted domain DUF320</fullName>
    </recommendedName>
</protein>
<evidence type="ECO:0008006" key="4">
    <source>
        <dbReference type="Google" id="ProtNLM"/>
    </source>
</evidence>
<feature type="signal peptide" evidence="1">
    <location>
        <begin position="1"/>
        <end position="28"/>
    </location>
</feature>
<dbReference type="EMBL" id="BAAANT010000017">
    <property type="protein sequence ID" value="GAA2145497.1"/>
    <property type="molecule type" value="Genomic_DNA"/>
</dbReference>
<sequence>MRITIAKITAAAALSGIALLSGAGVASAHCHHPHGALAVGGDASAHKDGGALAVGGDAEAICGAALAVGGDATSQDGDALAVGGDASGA</sequence>
<reference evidence="3" key="1">
    <citation type="journal article" date="2019" name="Int. J. Syst. Evol. Microbiol.">
        <title>The Global Catalogue of Microorganisms (GCM) 10K type strain sequencing project: providing services to taxonomists for standard genome sequencing and annotation.</title>
        <authorList>
            <consortium name="The Broad Institute Genomics Platform"/>
            <consortium name="The Broad Institute Genome Sequencing Center for Infectious Disease"/>
            <person name="Wu L."/>
            <person name="Ma J."/>
        </authorList>
    </citation>
    <scope>NUCLEOTIDE SEQUENCE [LARGE SCALE GENOMIC DNA]</scope>
    <source>
        <strain evidence="3">JCM 14560</strain>
    </source>
</reference>
<feature type="chain" id="PRO_5046851981" description="Small secreted domain DUF320" evidence="1">
    <location>
        <begin position="29"/>
        <end position="89"/>
    </location>
</feature>
<keyword evidence="1" id="KW-0732">Signal</keyword>
<keyword evidence="3" id="KW-1185">Reference proteome</keyword>